<keyword evidence="2" id="KW-1185">Reference proteome</keyword>
<protein>
    <submittedName>
        <fullName evidence="1">Uncharacterized protein</fullName>
    </submittedName>
</protein>
<comment type="caution">
    <text evidence="1">The sequence shown here is derived from an EMBL/GenBank/DDBJ whole genome shotgun (WGS) entry which is preliminary data.</text>
</comment>
<evidence type="ECO:0000313" key="2">
    <source>
        <dbReference type="Proteomes" id="UP000735302"/>
    </source>
</evidence>
<dbReference type="AlphaFoldDB" id="A0AAV4BD16"/>
<evidence type="ECO:0000313" key="1">
    <source>
        <dbReference type="EMBL" id="GFO16847.1"/>
    </source>
</evidence>
<accession>A0AAV4BD16</accession>
<name>A0AAV4BD16_9GAST</name>
<dbReference type="EMBL" id="BLXT01004727">
    <property type="protein sequence ID" value="GFO16847.1"/>
    <property type="molecule type" value="Genomic_DNA"/>
</dbReference>
<proteinExistence type="predicted"/>
<sequence>MQSPPPTIIHPQTRKYDTAARELQVTVDVYGVFTVGQSPIEYYSGESGKRSKMIIVLNKPYGKVITGSSGDNKRIHRSAFCRLGAKEDAMVPMNL</sequence>
<reference evidence="1 2" key="1">
    <citation type="journal article" date="2021" name="Elife">
        <title>Chloroplast acquisition without the gene transfer in kleptoplastic sea slugs, Plakobranchus ocellatus.</title>
        <authorList>
            <person name="Maeda T."/>
            <person name="Takahashi S."/>
            <person name="Yoshida T."/>
            <person name="Shimamura S."/>
            <person name="Takaki Y."/>
            <person name="Nagai Y."/>
            <person name="Toyoda A."/>
            <person name="Suzuki Y."/>
            <person name="Arimoto A."/>
            <person name="Ishii H."/>
            <person name="Satoh N."/>
            <person name="Nishiyama T."/>
            <person name="Hasebe M."/>
            <person name="Maruyama T."/>
            <person name="Minagawa J."/>
            <person name="Obokata J."/>
            <person name="Shigenobu S."/>
        </authorList>
    </citation>
    <scope>NUCLEOTIDE SEQUENCE [LARGE SCALE GENOMIC DNA]</scope>
</reference>
<organism evidence="1 2">
    <name type="scientific">Plakobranchus ocellatus</name>
    <dbReference type="NCBI Taxonomy" id="259542"/>
    <lineage>
        <taxon>Eukaryota</taxon>
        <taxon>Metazoa</taxon>
        <taxon>Spiralia</taxon>
        <taxon>Lophotrochozoa</taxon>
        <taxon>Mollusca</taxon>
        <taxon>Gastropoda</taxon>
        <taxon>Heterobranchia</taxon>
        <taxon>Euthyneura</taxon>
        <taxon>Panpulmonata</taxon>
        <taxon>Sacoglossa</taxon>
        <taxon>Placobranchoidea</taxon>
        <taxon>Plakobranchidae</taxon>
        <taxon>Plakobranchus</taxon>
    </lineage>
</organism>
<dbReference type="Proteomes" id="UP000735302">
    <property type="component" value="Unassembled WGS sequence"/>
</dbReference>
<gene>
    <name evidence="1" type="ORF">PoB_004335200</name>
</gene>